<feature type="domain" description="Pyrroline-5-carboxylate reductase catalytic N-terminal" evidence="3">
    <location>
        <begin position="6"/>
        <end position="97"/>
    </location>
</feature>
<dbReference type="InterPro" id="IPR008927">
    <property type="entry name" value="6-PGluconate_DH-like_C_sf"/>
</dbReference>
<dbReference type="PANTHER" id="PTHR11645">
    <property type="entry name" value="PYRROLINE-5-CARBOXYLATE REDUCTASE"/>
    <property type="match status" value="1"/>
</dbReference>
<comment type="caution">
    <text evidence="5">The sequence shown here is derived from an EMBL/GenBank/DDBJ whole genome shotgun (WGS) entry which is preliminary data.</text>
</comment>
<protein>
    <submittedName>
        <fullName evidence="5">Pyrroline-5-carboxylate reductase</fullName>
    </submittedName>
</protein>
<dbReference type="GO" id="GO:0055129">
    <property type="term" value="P:L-proline biosynthetic process"/>
    <property type="evidence" value="ECO:0007669"/>
    <property type="project" value="TreeGrafter"/>
</dbReference>
<evidence type="ECO:0000313" key="5">
    <source>
        <dbReference type="EMBL" id="MBB3064436.1"/>
    </source>
</evidence>
<dbReference type="Pfam" id="PF14748">
    <property type="entry name" value="P5CR_dimer"/>
    <property type="match status" value="1"/>
</dbReference>
<reference evidence="5 6" key="1">
    <citation type="submission" date="2020-08" db="EMBL/GenBank/DDBJ databases">
        <title>Genomic Encyclopedia of Type Strains, Phase III (KMG-III): the genomes of soil and plant-associated and newly described type strains.</title>
        <authorList>
            <person name="Whitman W."/>
        </authorList>
    </citation>
    <scope>NUCLEOTIDE SEQUENCE [LARGE SCALE GENOMIC DNA]</scope>
    <source>
        <strain evidence="5 6">CECT 8803</strain>
    </source>
</reference>
<dbReference type="EMBL" id="JACHXA010000002">
    <property type="protein sequence ID" value="MBB3064436.1"/>
    <property type="molecule type" value="Genomic_DNA"/>
</dbReference>
<evidence type="ECO:0000259" key="4">
    <source>
        <dbReference type="Pfam" id="PF14748"/>
    </source>
</evidence>
<dbReference type="InterPro" id="IPR036291">
    <property type="entry name" value="NAD(P)-bd_dom_sf"/>
</dbReference>
<proteinExistence type="inferred from homology"/>
<dbReference type="AlphaFoldDB" id="A0A839SSX3"/>
<dbReference type="PIRSF" id="PIRSF000193">
    <property type="entry name" value="Pyrrol-5-carb_rd"/>
    <property type="match status" value="1"/>
</dbReference>
<feature type="domain" description="Pyrroline-5-carboxylate reductase dimerisation" evidence="4">
    <location>
        <begin position="162"/>
        <end position="250"/>
    </location>
</feature>
<evidence type="ECO:0000256" key="2">
    <source>
        <dbReference type="PIRSR" id="PIRSR000193-1"/>
    </source>
</evidence>
<evidence type="ECO:0000313" key="6">
    <source>
        <dbReference type="Proteomes" id="UP000581135"/>
    </source>
</evidence>
<dbReference type="SUPFAM" id="SSF51735">
    <property type="entry name" value="NAD(P)-binding Rossmann-fold domains"/>
    <property type="match status" value="1"/>
</dbReference>
<dbReference type="InterPro" id="IPR029036">
    <property type="entry name" value="P5CR_dimer"/>
</dbReference>
<keyword evidence="2" id="KW-0521">NADP</keyword>
<dbReference type="Gene3D" id="3.40.50.720">
    <property type="entry name" value="NAD(P)-binding Rossmann-like Domain"/>
    <property type="match status" value="1"/>
</dbReference>
<dbReference type="GO" id="GO:0004735">
    <property type="term" value="F:pyrroline-5-carboxylate reductase activity"/>
    <property type="evidence" value="ECO:0007669"/>
    <property type="project" value="InterPro"/>
</dbReference>
<dbReference type="InterPro" id="IPR000304">
    <property type="entry name" value="Pyrroline-COOH_reductase"/>
</dbReference>
<keyword evidence="6" id="KW-1185">Reference proteome</keyword>
<feature type="binding site" evidence="2">
    <location>
        <position position="58"/>
    </location>
    <ligand>
        <name>NADPH</name>
        <dbReference type="ChEBI" id="CHEBI:57783"/>
    </ligand>
</feature>
<name>A0A839SSX3_9PROT</name>
<gene>
    <name evidence="5" type="ORF">FHR98_000708</name>
</gene>
<dbReference type="RefSeq" id="WP_183415263.1">
    <property type="nucleotide sequence ID" value="NZ_JACHXA010000002.1"/>
</dbReference>
<dbReference type="Gene3D" id="1.10.3730.10">
    <property type="entry name" value="ProC C-terminal domain-like"/>
    <property type="match status" value="1"/>
</dbReference>
<dbReference type="Pfam" id="PF03807">
    <property type="entry name" value="F420_oxidored"/>
    <property type="match status" value="1"/>
</dbReference>
<dbReference type="PANTHER" id="PTHR11645:SF13">
    <property type="entry name" value="PYRROLINE-5-CARBOXYLATE REDUCTASE CATALYTIC N-TERMINAL DOMAIN-CONTAINING PROTEIN"/>
    <property type="match status" value="1"/>
</dbReference>
<feature type="binding site" evidence="2">
    <location>
        <begin position="10"/>
        <end position="15"/>
    </location>
    <ligand>
        <name>NADP(+)</name>
        <dbReference type="ChEBI" id="CHEBI:58349"/>
    </ligand>
</feature>
<organism evidence="5 6">
    <name type="scientific">Limibacillus halophilus</name>
    <dbReference type="NCBI Taxonomy" id="1579333"/>
    <lineage>
        <taxon>Bacteria</taxon>
        <taxon>Pseudomonadati</taxon>
        <taxon>Pseudomonadota</taxon>
        <taxon>Alphaproteobacteria</taxon>
        <taxon>Rhodospirillales</taxon>
        <taxon>Rhodovibrionaceae</taxon>
        <taxon>Limibacillus</taxon>
    </lineage>
</organism>
<evidence type="ECO:0000256" key="1">
    <source>
        <dbReference type="ARBA" id="ARBA00005525"/>
    </source>
</evidence>
<accession>A0A839SSX3</accession>
<dbReference type="SUPFAM" id="SSF48179">
    <property type="entry name" value="6-phosphogluconate dehydrogenase C-terminal domain-like"/>
    <property type="match status" value="1"/>
</dbReference>
<sequence>MVIPKKIGVIGVGHMSGTMIEGWARLGDDMPRFYLSPRGAEAAAALAERYSCEVLKSNAEVVEASEAVILAVRPWQAEEALKGLPWRRDQLALSVMASVKTEVLKPLVAPATVARCIPVTACVYGESATTLYPDEPRAKALLAALGPPTVLEDESAFDRLSVHGCTYGWALALIDEVRRWTEESGIPPETARQHVAQVFRAAATMARESGTPVAHLVDELASPRSFTRMGLEVLRRENAFAPWQNALDTIRKQYDG</sequence>
<dbReference type="Proteomes" id="UP000581135">
    <property type="component" value="Unassembled WGS sequence"/>
</dbReference>
<dbReference type="InterPro" id="IPR028939">
    <property type="entry name" value="P5C_Rdtase_cat_N"/>
</dbReference>
<comment type="similarity">
    <text evidence="1">Belongs to the pyrroline-5-carboxylate reductase family.</text>
</comment>
<feature type="binding site" evidence="2">
    <location>
        <begin position="71"/>
        <end position="74"/>
    </location>
    <ligand>
        <name>NADP(+)</name>
        <dbReference type="ChEBI" id="CHEBI:58349"/>
    </ligand>
</feature>
<evidence type="ECO:0000259" key="3">
    <source>
        <dbReference type="Pfam" id="PF03807"/>
    </source>
</evidence>